<reference evidence="1" key="2">
    <citation type="submission" date="2020-05" db="UniProtKB">
        <authorList>
            <consortium name="EnsemblMetazoa"/>
        </authorList>
    </citation>
    <scope>IDENTIFICATION</scope>
    <source>
        <strain evidence="1">WRAIR2</strain>
    </source>
</reference>
<evidence type="ECO:0000313" key="2">
    <source>
        <dbReference type="Proteomes" id="UP000075884"/>
    </source>
</evidence>
<dbReference type="AlphaFoldDB" id="A0A182NDJ0"/>
<evidence type="ECO:0000313" key="1">
    <source>
        <dbReference type="EnsemblMetazoa" id="ADIR005704-PA"/>
    </source>
</evidence>
<sequence>GVAEWRKRSPGAAQGRFGTAGRWQPAVRIQREGTAWVDRDFFYLFYHSLSPYLRGP</sequence>
<dbReference type="VEuPathDB" id="VectorBase:ADIR005704"/>
<proteinExistence type="predicted"/>
<dbReference type="EnsemblMetazoa" id="ADIR005704-RA">
    <property type="protein sequence ID" value="ADIR005704-PA"/>
    <property type="gene ID" value="ADIR005704"/>
</dbReference>
<keyword evidence="2" id="KW-1185">Reference proteome</keyword>
<organism evidence="1 2">
    <name type="scientific">Anopheles dirus</name>
    <dbReference type="NCBI Taxonomy" id="7168"/>
    <lineage>
        <taxon>Eukaryota</taxon>
        <taxon>Metazoa</taxon>
        <taxon>Ecdysozoa</taxon>
        <taxon>Arthropoda</taxon>
        <taxon>Hexapoda</taxon>
        <taxon>Insecta</taxon>
        <taxon>Pterygota</taxon>
        <taxon>Neoptera</taxon>
        <taxon>Endopterygota</taxon>
        <taxon>Diptera</taxon>
        <taxon>Nematocera</taxon>
        <taxon>Culicoidea</taxon>
        <taxon>Culicidae</taxon>
        <taxon>Anophelinae</taxon>
        <taxon>Anopheles</taxon>
    </lineage>
</organism>
<protein>
    <submittedName>
        <fullName evidence="1">Uncharacterized protein</fullName>
    </submittedName>
</protein>
<dbReference type="Proteomes" id="UP000075884">
    <property type="component" value="Unassembled WGS sequence"/>
</dbReference>
<accession>A0A182NDJ0</accession>
<reference evidence="2" key="1">
    <citation type="submission" date="2013-03" db="EMBL/GenBank/DDBJ databases">
        <title>The Genome Sequence of Anopheles dirus WRAIR2.</title>
        <authorList>
            <consortium name="The Broad Institute Genomics Platform"/>
            <person name="Neafsey D.E."/>
            <person name="Walton C."/>
            <person name="Walker B."/>
            <person name="Young S.K."/>
            <person name="Zeng Q."/>
            <person name="Gargeya S."/>
            <person name="Fitzgerald M."/>
            <person name="Haas B."/>
            <person name="Abouelleil A."/>
            <person name="Allen A.W."/>
            <person name="Alvarado L."/>
            <person name="Arachchi H.M."/>
            <person name="Berlin A.M."/>
            <person name="Chapman S.B."/>
            <person name="Gainer-Dewar J."/>
            <person name="Goldberg J."/>
            <person name="Griggs A."/>
            <person name="Gujja S."/>
            <person name="Hansen M."/>
            <person name="Howarth C."/>
            <person name="Imamovic A."/>
            <person name="Ireland A."/>
            <person name="Larimer J."/>
            <person name="McCowan C."/>
            <person name="Murphy C."/>
            <person name="Pearson M."/>
            <person name="Poon T.W."/>
            <person name="Priest M."/>
            <person name="Roberts A."/>
            <person name="Saif S."/>
            <person name="Shea T."/>
            <person name="Sisk P."/>
            <person name="Sykes S."/>
            <person name="Wortman J."/>
            <person name="Nusbaum C."/>
            <person name="Birren B."/>
        </authorList>
    </citation>
    <scope>NUCLEOTIDE SEQUENCE [LARGE SCALE GENOMIC DNA]</scope>
    <source>
        <strain evidence="2">WRAIR2</strain>
    </source>
</reference>
<name>A0A182NDJ0_9DIPT</name>